<evidence type="ECO:0000313" key="1">
    <source>
        <dbReference type="EMBL" id="MEY6433916.1"/>
    </source>
</evidence>
<organism evidence="1 2">
    <name type="scientific">Thioalkalicoccus limnaeus</name>
    <dbReference type="NCBI Taxonomy" id="120681"/>
    <lineage>
        <taxon>Bacteria</taxon>
        <taxon>Pseudomonadati</taxon>
        <taxon>Pseudomonadota</taxon>
        <taxon>Gammaproteobacteria</taxon>
        <taxon>Chromatiales</taxon>
        <taxon>Chromatiaceae</taxon>
        <taxon>Thioalkalicoccus</taxon>
    </lineage>
</organism>
<gene>
    <name evidence="1" type="ORF">ABC977_16045</name>
</gene>
<comment type="caution">
    <text evidence="1">The sequence shown here is derived from an EMBL/GenBank/DDBJ whole genome shotgun (WGS) entry which is preliminary data.</text>
</comment>
<evidence type="ECO:0000313" key="2">
    <source>
        <dbReference type="Proteomes" id="UP001564408"/>
    </source>
</evidence>
<accession>A0ABV4BHB6</accession>
<reference evidence="1 2" key="1">
    <citation type="submission" date="2024-05" db="EMBL/GenBank/DDBJ databases">
        <title>Genome Sequence and Characterization of the New Strain Purple Sulfur Bacterium of Genus Thioalkalicoccus.</title>
        <authorList>
            <person name="Bryantseva I.A."/>
            <person name="Kyndt J.A."/>
            <person name="Imhoff J.F."/>
        </authorList>
    </citation>
    <scope>NUCLEOTIDE SEQUENCE [LARGE SCALE GENOMIC DNA]</scope>
    <source>
        <strain evidence="1 2">Um2</strain>
    </source>
</reference>
<protein>
    <submittedName>
        <fullName evidence="1">Uncharacterized protein</fullName>
    </submittedName>
</protein>
<proteinExistence type="predicted"/>
<name>A0ABV4BHB6_9GAMM</name>
<dbReference type="Gene3D" id="1.20.5.170">
    <property type="match status" value="1"/>
</dbReference>
<dbReference type="RefSeq" id="WP_369668302.1">
    <property type="nucleotide sequence ID" value="NZ_JBDKXB010000032.1"/>
</dbReference>
<dbReference type="Proteomes" id="UP001564408">
    <property type="component" value="Unassembled WGS sequence"/>
</dbReference>
<dbReference type="EMBL" id="JBDKXB010000032">
    <property type="protein sequence ID" value="MEY6433916.1"/>
    <property type="molecule type" value="Genomic_DNA"/>
</dbReference>
<keyword evidence="2" id="KW-1185">Reference proteome</keyword>
<sequence>MRTLPLREGGQESCAIRYVCFRQSPKLIECSPKGQNAMVENVDSLILEHLRAIPADVATVREDVREIKQRLTSLETGVAGLRRDHAGLYRDMAD</sequence>